<protein>
    <submittedName>
        <fullName evidence="2">Arylesterase</fullName>
    </submittedName>
</protein>
<evidence type="ECO:0000259" key="1">
    <source>
        <dbReference type="Pfam" id="PF13472"/>
    </source>
</evidence>
<evidence type="ECO:0000313" key="2">
    <source>
        <dbReference type="EMBL" id="PZO74689.1"/>
    </source>
</evidence>
<gene>
    <name evidence="2" type="ORF">DI632_12760</name>
</gene>
<dbReference type="InterPro" id="IPR013830">
    <property type="entry name" value="SGNH_hydro"/>
</dbReference>
<dbReference type="PANTHER" id="PTHR30383">
    <property type="entry name" value="THIOESTERASE 1/PROTEASE 1/LYSOPHOSPHOLIPASE L1"/>
    <property type="match status" value="1"/>
</dbReference>
<name>A0A2W4Z4N4_9SPHN</name>
<sequence length="249" mass="26160">MGVLSPVTKQGPSYAGAFAILQGALLLGACNQPDLSEGNDATPVNVAADATPSPAARRAPVAGPERLVLAFGDSLYAGYGLARGDSLPDDLQDALRARGINARVVNGGISGDTSAAGRQRLAFTLDKLERKPDLVLLGLGGNDLLRQIPPAETRANFVAMLDELRRRDIPVVLTGMMVPPNLGPDYAAAFNRIWPDMAKRYDATLDPFILAGVIGNRALMLPDGIHPNAQGVDRIVARLGPVVAARLRG</sequence>
<dbReference type="SUPFAM" id="SSF52266">
    <property type="entry name" value="SGNH hydrolase"/>
    <property type="match status" value="1"/>
</dbReference>
<proteinExistence type="predicted"/>
<dbReference type="CDD" id="cd01822">
    <property type="entry name" value="Lysophospholipase_L1_like"/>
    <property type="match status" value="1"/>
</dbReference>
<dbReference type="InterPro" id="IPR036514">
    <property type="entry name" value="SGNH_hydro_sf"/>
</dbReference>
<dbReference type="InterPro" id="IPR051532">
    <property type="entry name" value="Ester_Hydrolysis_Enzymes"/>
</dbReference>
<dbReference type="EMBL" id="QFNF01000039">
    <property type="protein sequence ID" value="PZO74689.1"/>
    <property type="molecule type" value="Genomic_DNA"/>
</dbReference>
<feature type="domain" description="SGNH hydrolase-type esterase" evidence="1">
    <location>
        <begin position="70"/>
        <end position="232"/>
    </location>
</feature>
<comment type="caution">
    <text evidence="2">The sequence shown here is derived from an EMBL/GenBank/DDBJ whole genome shotgun (WGS) entry which is preliminary data.</text>
</comment>
<dbReference type="GO" id="GO:0004622">
    <property type="term" value="F:phosphatidylcholine lysophospholipase activity"/>
    <property type="evidence" value="ECO:0007669"/>
    <property type="project" value="TreeGrafter"/>
</dbReference>
<dbReference type="AlphaFoldDB" id="A0A2W4Z4N4"/>
<dbReference type="Gene3D" id="3.40.50.1110">
    <property type="entry name" value="SGNH hydrolase"/>
    <property type="match status" value="1"/>
</dbReference>
<dbReference type="Proteomes" id="UP000248614">
    <property type="component" value="Unassembled WGS sequence"/>
</dbReference>
<evidence type="ECO:0000313" key="3">
    <source>
        <dbReference type="Proteomes" id="UP000248614"/>
    </source>
</evidence>
<dbReference type="PANTHER" id="PTHR30383:SF24">
    <property type="entry name" value="THIOESTERASE 1_PROTEASE 1_LYSOPHOSPHOLIPASE L1"/>
    <property type="match status" value="1"/>
</dbReference>
<reference evidence="2 3" key="1">
    <citation type="submission" date="2017-08" db="EMBL/GenBank/DDBJ databases">
        <title>Infants hospitalized years apart are colonized by the same room-sourced microbial strains.</title>
        <authorList>
            <person name="Brooks B."/>
            <person name="Olm M.R."/>
            <person name="Firek B.A."/>
            <person name="Baker R."/>
            <person name="Thomas B.C."/>
            <person name="Morowitz M.J."/>
            <person name="Banfield J.F."/>
        </authorList>
    </citation>
    <scope>NUCLEOTIDE SEQUENCE [LARGE SCALE GENOMIC DNA]</scope>
    <source>
        <strain evidence="2">S2_018_000_R3_110</strain>
    </source>
</reference>
<dbReference type="Pfam" id="PF13472">
    <property type="entry name" value="Lipase_GDSL_2"/>
    <property type="match status" value="1"/>
</dbReference>
<organism evidence="2 3">
    <name type="scientific">Sphingomonas hengshuiensis</name>
    <dbReference type="NCBI Taxonomy" id="1609977"/>
    <lineage>
        <taxon>Bacteria</taxon>
        <taxon>Pseudomonadati</taxon>
        <taxon>Pseudomonadota</taxon>
        <taxon>Alphaproteobacteria</taxon>
        <taxon>Sphingomonadales</taxon>
        <taxon>Sphingomonadaceae</taxon>
        <taxon>Sphingomonas</taxon>
    </lineage>
</organism>
<accession>A0A2W4Z4N4</accession>